<reference evidence="1 2" key="1">
    <citation type="submission" date="2021-06" db="EMBL/GenBank/DDBJ databases">
        <title>Caerostris extrusa draft genome.</title>
        <authorList>
            <person name="Kono N."/>
            <person name="Arakawa K."/>
        </authorList>
    </citation>
    <scope>NUCLEOTIDE SEQUENCE [LARGE SCALE GENOMIC DNA]</scope>
</reference>
<keyword evidence="2" id="KW-1185">Reference proteome</keyword>
<comment type="caution">
    <text evidence="1">The sequence shown here is derived from an EMBL/GenBank/DDBJ whole genome shotgun (WGS) entry which is preliminary data.</text>
</comment>
<accession>A0AAV4QEZ4</accession>
<proteinExistence type="predicted"/>
<gene>
    <name evidence="1" type="ORF">CEXT_78271</name>
</gene>
<dbReference type="EMBL" id="BPLR01006121">
    <property type="protein sequence ID" value="GIY07516.1"/>
    <property type="molecule type" value="Genomic_DNA"/>
</dbReference>
<evidence type="ECO:0000313" key="1">
    <source>
        <dbReference type="EMBL" id="GIY07516.1"/>
    </source>
</evidence>
<evidence type="ECO:0000313" key="2">
    <source>
        <dbReference type="Proteomes" id="UP001054945"/>
    </source>
</evidence>
<protein>
    <submittedName>
        <fullName evidence="1">Uncharacterized protein</fullName>
    </submittedName>
</protein>
<dbReference type="AlphaFoldDB" id="A0AAV4QEZ4"/>
<sequence length="86" mass="9643">MSDFCRFLEIFDQGVGISGSMGRSVPFRCRQAIAEKCIVKSAVPKLYDLSLPWEAKGDILPQGSHDILAERDRNISGVWDNIFNLI</sequence>
<name>A0AAV4QEZ4_CAEEX</name>
<dbReference type="Proteomes" id="UP001054945">
    <property type="component" value="Unassembled WGS sequence"/>
</dbReference>
<organism evidence="1 2">
    <name type="scientific">Caerostris extrusa</name>
    <name type="common">Bark spider</name>
    <name type="synonym">Caerostris bankana</name>
    <dbReference type="NCBI Taxonomy" id="172846"/>
    <lineage>
        <taxon>Eukaryota</taxon>
        <taxon>Metazoa</taxon>
        <taxon>Ecdysozoa</taxon>
        <taxon>Arthropoda</taxon>
        <taxon>Chelicerata</taxon>
        <taxon>Arachnida</taxon>
        <taxon>Araneae</taxon>
        <taxon>Araneomorphae</taxon>
        <taxon>Entelegynae</taxon>
        <taxon>Araneoidea</taxon>
        <taxon>Araneidae</taxon>
        <taxon>Caerostris</taxon>
    </lineage>
</organism>